<dbReference type="Pfam" id="PF00400">
    <property type="entry name" value="WD40"/>
    <property type="match status" value="1"/>
</dbReference>
<dbReference type="HOGENOM" id="CLU_969864_0_0_1"/>
<dbReference type="InterPro" id="IPR015943">
    <property type="entry name" value="WD40/YVTN_repeat-like_dom_sf"/>
</dbReference>
<name>L2GLW6_VITCO</name>
<dbReference type="Gene3D" id="2.130.10.10">
    <property type="entry name" value="YVTN repeat-like/Quinoprotein amine dehydrogenase"/>
    <property type="match status" value="1"/>
</dbReference>
<reference evidence="2" key="1">
    <citation type="submission" date="2011-05" db="EMBL/GenBank/DDBJ databases">
        <title>The genome sequence of Vittaforma corneae strain ATCC 50505.</title>
        <authorList>
            <consortium name="The Broad Institute Genome Sequencing Platform"/>
            <person name="Cuomo C."/>
            <person name="Didier E."/>
            <person name="Bowers L."/>
            <person name="Young S.K."/>
            <person name="Zeng Q."/>
            <person name="Gargeya S."/>
            <person name="Fitzgerald M."/>
            <person name="Haas B."/>
            <person name="Abouelleil A."/>
            <person name="Alvarado L."/>
            <person name="Arachchi H.M."/>
            <person name="Berlin A."/>
            <person name="Chapman S.B."/>
            <person name="Gearin G."/>
            <person name="Goldberg J."/>
            <person name="Griggs A."/>
            <person name="Gujja S."/>
            <person name="Hansen M."/>
            <person name="Heiman D."/>
            <person name="Howarth C."/>
            <person name="Larimer J."/>
            <person name="Lui A."/>
            <person name="MacDonald P.J.P."/>
            <person name="McCowen C."/>
            <person name="Montmayeur A."/>
            <person name="Murphy C."/>
            <person name="Neiman D."/>
            <person name="Pearson M."/>
            <person name="Priest M."/>
            <person name="Roberts A."/>
            <person name="Saif S."/>
            <person name="Shea T."/>
            <person name="Sisk P."/>
            <person name="Stolte C."/>
            <person name="Sykes S."/>
            <person name="Wortman J."/>
            <person name="Nusbaum C."/>
            <person name="Birren B."/>
        </authorList>
    </citation>
    <scope>NUCLEOTIDE SEQUENCE [LARGE SCALE GENOMIC DNA]</scope>
    <source>
        <strain evidence="2">ATCC 50505</strain>
    </source>
</reference>
<dbReference type="AlphaFoldDB" id="L2GLW6"/>
<dbReference type="OMA" id="ICVWNIT"/>
<dbReference type="Proteomes" id="UP000011082">
    <property type="component" value="Unassembled WGS sequence"/>
</dbReference>
<dbReference type="SUPFAM" id="SSF50978">
    <property type="entry name" value="WD40 repeat-like"/>
    <property type="match status" value="1"/>
</dbReference>
<dbReference type="SMART" id="SM00320">
    <property type="entry name" value="WD40"/>
    <property type="match status" value="2"/>
</dbReference>
<organism evidence="1 2">
    <name type="scientific">Vittaforma corneae (strain ATCC 50505)</name>
    <name type="common">Microsporidian parasite</name>
    <name type="synonym">Nosema corneum</name>
    <dbReference type="NCBI Taxonomy" id="993615"/>
    <lineage>
        <taxon>Eukaryota</taxon>
        <taxon>Fungi</taxon>
        <taxon>Fungi incertae sedis</taxon>
        <taxon>Microsporidia</taxon>
        <taxon>Nosematidae</taxon>
        <taxon>Vittaforma</taxon>
    </lineage>
</organism>
<evidence type="ECO:0000313" key="1">
    <source>
        <dbReference type="EMBL" id="ELA41287.1"/>
    </source>
</evidence>
<keyword evidence="2" id="KW-1185">Reference proteome</keyword>
<dbReference type="InterPro" id="IPR036322">
    <property type="entry name" value="WD40_repeat_dom_sf"/>
</dbReference>
<dbReference type="RefSeq" id="XP_007605105.1">
    <property type="nucleotide sequence ID" value="XM_007605043.1"/>
</dbReference>
<dbReference type="InterPro" id="IPR001680">
    <property type="entry name" value="WD40_rpt"/>
</dbReference>
<dbReference type="EMBL" id="JH370146">
    <property type="protein sequence ID" value="ELA41287.1"/>
    <property type="molecule type" value="Genomic_DNA"/>
</dbReference>
<dbReference type="OrthoDB" id="2190279at2759"/>
<gene>
    <name evidence="1" type="ORF">VICG_01660</name>
</gene>
<dbReference type="InParanoid" id="L2GLW6"/>
<protein>
    <submittedName>
        <fullName evidence="1">Uncharacterized protein</fullName>
    </submittedName>
</protein>
<proteinExistence type="predicted"/>
<accession>L2GLW6</accession>
<evidence type="ECO:0000313" key="2">
    <source>
        <dbReference type="Proteomes" id="UP000011082"/>
    </source>
</evidence>
<sequence>MLPFKTGLILHSKSKKDLKLAEAHQIYCFEHHFAIDPSMQFIYSTESGISVYSSNPISLVRRVDYRREIKDMSAGRDHLYILNDDSLVLYSKNGFNVLSKNFTNCTVKAIGDDLIGVQSRSDLAIYNHAFVCKAILNCQCSFYCRDILLLGDMNIVKVYIKGNKAFEVSMPDYITCLITDPLFSRIYCATQDSNIHVFDLNGLPLKTLEYHTKPVRQMKLSFCGQYLYSSDGGRICVWNITDCIARGYVDVEETVESFETLLVDDFEYDMDRTLV</sequence>
<dbReference type="GeneID" id="19882370"/>
<dbReference type="VEuPathDB" id="MicrosporidiaDB:VICG_01660"/>